<sequence length="162" mass="18301">MPRHSPTAIILSRIPRVEMGEQVRTRQWRPARRPRRDGDCCIVSMAASMGRLILCGGQGRERREGQGNERERRETEKTGHHDDRGRTGDARRSAFYIRHAMICSCRVRSSASALNSKSNGGRVSGPGRSESEYRAGMRSQGYTVCPQERATSLLREQNTWKA</sequence>
<proteinExistence type="predicted"/>
<feature type="region of interest" description="Disordered" evidence="1">
    <location>
        <begin position="57"/>
        <end position="90"/>
    </location>
</feature>
<feature type="compositionally biased region" description="Basic and acidic residues" evidence="1">
    <location>
        <begin position="59"/>
        <end position="90"/>
    </location>
</feature>
<dbReference type="Proteomes" id="UP000320762">
    <property type="component" value="Unassembled WGS sequence"/>
</dbReference>
<name>A0A550C039_9AGAR</name>
<protein>
    <submittedName>
        <fullName evidence="2">Uncharacterized protein</fullName>
    </submittedName>
</protein>
<evidence type="ECO:0000313" key="2">
    <source>
        <dbReference type="EMBL" id="TRM58167.1"/>
    </source>
</evidence>
<keyword evidence="3" id="KW-1185">Reference proteome</keyword>
<dbReference type="EMBL" id="VDMD01000038">
    <property type="protein sequence ID" value="TRM58167.1"/>
    <property type="molecule type" value="Genomic_DNA"/>
</dbReference>
<reference evidence="2 3" key="1">
    <citation type="journal article" date="2019" name="New Phytol.">
        <title>Comparative genomics reveals unique wood-decay strategies and fruiting body development in the Schizophyllaceae.</title>
        <authorList>
            <person name="Almasi E."/>
            <person name="Sahu N."/>
            <person name="Krizsan K."/>
            <person name="Balint B."/>
            <person name="Kovacs G.M."/>
            <person name="Kiss B."/>
            <person name="Cseklye J."/>
            <person name="Drula E."/>
            <person name="Henrissat B."/>
            <person name="Nagy I."/>
            <person name="Chovatia M."/>
            <person name="Adam C."/>
            <person name="LaButti K."/>
            <person name="Lipzen A."/>
            <person name="Riley R."/>
            <person name="Grigoriev I.V."/>
            <person name="Nagy L.G."/>
        </authorList>
    </citation>
    <scope>NUCLEOTIDE SEQUENCE [LARGE SCALE GENOMIC DNA]</scope>
    <source>
        <strain evidence="2 3">NL-1724</strain>
    </source>
</reference>
<dbReference type="AlphaFoldDB" id="A0A550C039"/>
<evidence type="ECO:0000313" key="3">
    <source>
        <dbReference type="Proteomes" id="UP000320762"/>
    </source>
</evidence>
<comment type="caution">
    <text evidence="2">The sequence shown here is derived from an EMBL/GenBank/DDBJ whole genome shotgun (WGS) entry which is preliminary data.</text>
</comment>
<accession>A0A550C039</accession>
<gene>
    <name evidence="2" type="ORF">BD626DRAFT_512390</name>
</gene>
<feature type="region of interest" description="Disordered" evidence="1">
    <location>
        <begin position="113"/>
        <end position="139"/>
    </location>
</feature>
<evidence type="ECO:0000256" key="1">
    <source>
        <dbReference type="SAM" id="MobiDB-lite"/>
    </source>
</evidence>
<organism evidence="2 3">
    <name type="scientific">Schizophyllum amplum</name>
    <dbReference type="NCBI Taxonomy" id="97359"/>
    <lineage>
        <taxon>Eukaryota</taxon>
        <taxon>Fungi</taxon>
        <taxon>Dikarya</taxon>
        <taxon>Basidiomycota</taxon>
        <taxon>Agaricomycotina</taxon>
        <taxon>Agaricomycetes</taxon>
        <taxon>Agaricomycetidae</taxon>
        <taxon>Agaricales</taxon>
        <taxon>Schizophyllaceae</taxon>
        <taxon>Schizophyllum</taxon>
    </lineage>
</organism>